<keyword evidence="1" id="KW-1133">Transmembrane helix</keyword>
<dbReference type="OrthoDB" id="9815809at2"/>
<feature type="transmembrane region" description="Helical" evidence="1">
    <location>
        <begin position="73"/>
        <end position="94"/>
    </location>
</feature>
<dbReference type="Pfam" id="PF00892">
    <property type="entry name" value="EamA"/>
    <property type="match status" value="2"/>
</dbReference>
<gene>
    <name evidence="4" type="ORF">BJF91_22105</name>
    <name evidence="3" type="ORF">GGQ71_001044</name>
</gene>
<evidence type="ECO:0000313" key="4">
    <source>
        <dbReference type="EMBL" id="OLP49698.1"/>
    </source>
</evidence>
<keyword evidence="1" id="KW-0812">Transmembrane</keyword>
<dbReference type="RefSeq" id="WP_075615484.1">
    <property type="nucleotide sequence ID" value="NZ_JACIED010000001.1"/>
</dbReference>
<feature type="transmembrane region" description="Helical" evidence="1">
    <location>
        <begin position="125"/>
        <end position="141"/>
    </location>
</feature>
<feature type="transmembrane region" description="Helical" evidence="1">
    <location>
        <begin position="240"/>
        <end position="257"/>
    </location>
</feature>
<evidence type="ECO:0000256" key="1">
    <source>
        <dbReference type="SAM" id="Phobius"/>
    </source>
</evidence>
<name>A0A1Q9A561_9HYPH</name>
<keyword evidence="5" id="KW-1185">Reference proteome</keyword>
<feature type="domain" description="EamA" evidence="2">
    <location>
        <begin position="6"/>
        <end position="140"/>
    </location>
</feature>
<feature type="domain" description="EamA" evidence="2">
    <location>
        <begin position="153"/>
        <end position="278"/>
    </location>
</feature>
<dbReference type="PANTHER" id="PTHR22911">
    <property type="entry name" value="ACYL-MALONYL CONDENSING ENZYME-RELATED"/>
    <property type="match status" value="1"/>
</dbReference>
<feature type="transmembrane region" description="Helical" evidence="1">
    <location>
        <begin position="35"/>
        <end position="53"/>
    </location>
</feature>
<dbReference type="Gene3D" id="1.10.3730.20">
    <property type="match status" value="1"/>
</dbReference>
<dbReference type="AlphaFoldDB" id="A0A1Q9A561"/>
<dbReference type="STRING" id="887144.BJF91_22105"/>
<dbReference type="EMBL" id="MKIN01000022">
    <property type="protein sequence ID" value="OLP49698.1"/>
    <property type="molecule type" value="Genomic_DNA"/>
</dbReference>
<feature type="transmembrane region" description="Helical" evidence="1">
    <location>
        <begin position="263"/>
        <end position="280"/>
    </location>
</feature>
<feature type="transmembrane region" description="Helical" evidence="1">
    <location>
        <begin position="100"/>
        <end position="118"/>
    </location>
</feature>
<accession>A0A1Q9A561</accession>
<dbReference type="GO" id="GO:0016020">
    <property type="term" value="C:membrane"/>
    <property type="evidence" value="ECO:0007669"/>
    <property type="project" value="InterPro"/>
</dbReference>
<dbReference type="Proteomes" id="UP000185598">
    <property type="component" value="Unassembled WGS sequence"/>
</dbReference>
<dbReference type="InterPro" id="IPR037185">
    <property type="entry name" value="EmrE-like"/>
</dbReference>
<feature type="transmembrane region" description="Helical" evidence="1">
    <location>
        <begin position="180"/>
        <end position="202"/>
    </location>
</feature>
<feature type="transmembrane region" description="Helical" evidence="1">
    <location>
        <begin position="147"/>
        <end position="168"/>
    </location>
</feature>
<proteinExistence type="predicted"/>
<reference evidence="3 6" key="2">
    <citation type="submission" date="2020-08" db="EMBL/GenBank/DDBJ databases">
        <title>Genomic Encyclopedia of Type Strains, Phase IV (KMG-IV): sequencing the most valuable type-strain genomes for metagenomic binning, comparative biology and taxonomic classification.</title>
        <authorList>
            <person name="Goeker M."/>
        </authorList>
    </citation>
    <scope>NUCLEOTIDE SEQUENCE [LARGE SCALE GENOMIC DNA]</scope>
    <source>
        <strain evidence="3 6">DSM 100021</strain>
    </source>
</reference>
<dbReference type="SUPFAM" id="SSF103481">
    <property type="entry name" value="Multidrug resistance efflux transporter EmrE"/>
    <property type="match status" value="2"/>
</dbReference>
<reference evidence="4 5" key="1">
    <citation type="submission" date="2016-09" db="EMBL/GenBank/DDBJ databases">
        <title>Rhizobium oryziradicis sp. nov., isolated from the root of rice.</title>
        <authorList>
            <person name="Zhao J."/>
            <person name="Zhang X."/>
        </authorList>
    </citation>
    <scope>NUCLEOTIDE SEQUENCE [LARGE SCALE GENOMIC DNA]</scope>
    <source>
        <strain evidence="4 5">14971</strain>
    </source>
</reference>
<dbReference type="InterPro" id="IPR000620">
    <property type="entry name" value="EamA_dom"/>
</dbReference>
<organism evidence="4 5">
    <name type="scientific">Allorhizobium taibaishanense</name>
    <dbReference type="NCBI Taxonomy" id="887144"/>
    <lineage>
        <taxon>Bacteria</taxon>
        <taxon>Pseudomonadati</taxon>
        <taxon>Pseudomonadota</taxon>
        <taxon>Alphaproteobacteria</taxon>
        <taxon>Hyphomicrobiales</taxon>
        <taxon>Rhizobiaceae</taxon>
        <taxon>Rhizobium/Agrobacterium group</taxon>
        <taxon>Allorhizobium</taxon>
    </lineage>
</organism>
<dbReference type="EMBL" id="JACIED010000001">
    <property type="protein sequence ID" value="MBB4006808.1"/>
    <property type="molecule type" value="Genomic_DNA"/>
</dbReference>
<evidence type="ECO:0000313" key="6">
    <source>
        <dbReference type="Proteomes" id="UP000544107"/>
    </source>
</evidence>
<dbReference type="Proteomes" id="UP000544107">
    <property type="component" value="Unassembled WGS sequence"/>
</dbReference>
<dbReference type="PANTHER" id="PTHR22911:SF103">
    <property type="entry name" value="BLR2811 PROTEIN"/>
    <property type="match status" value="1"/>
</dbReference>
<evidence type="ECO:0000313" key="3">
    <source>
        <dbReference type="EMBL" id="MBB4006808.1"/>
    </source>
</evidence>
<sequence length="301" mass="32639">MKPTSLGYVYAFAAYTVFSMQDGISKHLGDSYSPIVVATVRYWAFAAFALVLAARSRQGLAVAVVTRHPILQILRGLLLGGQIVVSILAFRYVGLAHSQAVFAAGPIFVALLSVPLLGEQVGWRRWTAIIVGLFGVLLILSPQSDGFSVLVVLPLACALFGAIYGILTRLVSREDPPVTSFFYMCMVGFVGANCLAPFFFSPIARQDWFWMIALCCTGIVGHLSLIKAYEYLNAVVLQPIAYFQLVLASFIAVSVFGESLTRNMVLGSVIVVGAGLFTVWREQVVARRKAQTSQSSAELTP</sequence>
<keyword evidence="1" id="KW-0472">Membrane</keyword>
<evidence type="ECO:0000313" key="5">
    <source>
        <dbReference type="Proteomes" id="UP000185598"/>
    </source>
</evidence>
<comment type="caution">
    <text evidence="4">The sequence shown here is derived from an EMBL/GenBank/DDBJ whole genome shotgun (WGS) entry which is preliminary data.</text>
</comment>
<protein>
    <submittedName>
        <fullName evidence="3">Drug/metabolite transporter (DMT)-like permease</fullName>
    </submittedName>
</protein>
<feature type="transmembrane region" description="Helical" evidence="1">
    <location>
        <begin position="208"/>
        <end position="228"/>
    </location>
</feature>
<evidence type="ECO:0000259" key="2">
    <source>
        <dbReference type="Pfam" id="PF00892"/>
    </source>
</evidence>